<evidence type="ECO:0000313" key="1">
    <source>
        <dbReference type="EMBL" id="KAK4017060.1"/>
    </source>
</evidence>
<evidence type="ECO:0000313" key="2">
    <source>
        <dbReference type="Proteomes" id="UP001234178"/>
    </source>
</evidence>
<dbReference type="Proteomes" id="UP001234178">
    <property type="component" value="Unassembled WGS sequence"/>
</dbReference>
<comment type="caution">
    <text evidence="1">The sequence shown here is derived from an EMBL/GenBank/DDBJ whole genome shotgun (WGS) entry which is preliminary data.</text>
</comment>
<dbReference type="EMBL" id="JAOYFB010000005">
    <property type="protein sequence ID" value="KAK4017060.1"/>
    <property type="molecule type" value="Genomic_DNA"/>
</dbReference>
<accession>A0ABQ9ZVV5</accession>
<protein>
    <submittedName>
        <fullName evidence="1">Uncharacterized protein</fullName>
    </submittedName>
</protein>
<reference evidence="1 2" key="1">
    <citation type="journal article" date="2023" name="Nucleic Acids Res.">
        <title>The hologenome of Daphnia magna reveals possible DNA methylation and microbiome-mediated evolution of the host genome.</title>
        <authorList>
            <person name="Chaturvedi A."/>
            <person name="Li X."/>
            <person name="Dhandapani V."/>
            <person name="Marshall H."/>
            <person name="Kissane S."/>
            <person name="Cuenca-Cambronero M."/>
            <person name="Asole G."/>
            <person name="Calvet F."/>
            <person name="Ruiz-Romero M."/>
            <person name="Marangio P."/>
            <person name="Guigo R."/>
            <person name="Rago D."/>
            <person name="Mirbahai L."/>
            <person name="Eastwood N."/>
            <person name="Colbourne J.K."/>
            <person name="Zhou J."/>
            <person name="Mallon E."/>
            <person name="Orsini L."/>
        </authorList>
    </citation>
    <scope>NUCLEOTIDE SEQUENCE [LARGE SCALE GENOMIC DNA]</scope>
    <source>
        <strain evidence="1">LRV0_1</strain>
    </source>
</reference>
<gene>
    <name evidence="1" type="ORF">OUZ56_032015</name>
</gene>
<sequence>MRLDTRRDERLPCVEVDPGVSSYHRNIIVVLMIDGEKSKEIAGLEADAPPSETVIVNNFRRSFFSNSFLGVCSLPKLDRTKLRAPGH</sequence>
<proteinExistence type="predicted"/>
<name>A0ABQ9ZVV5_9CRUS</name>
<keyword evidence="2" id="KW-1185">Reference proteome</keyword>
<organism evidence="1 2">
    <name type="scientific">Daphnia magna</name>
    <dbReference type="NCBI Taxonomy" id="35525"/>
    <lineage>
        <taxon>Eukaryota</taxon>
        <taxon>Metazoa</taxon>
        <taxon>Ecdysozoa</taxon>
        <taxon>Arthropoda</taxon>
        <taxon>Crustacea</taxon>
        <taxon>Branchiopoda</taxon>
        <taxon>Diplostraca</taxon>
        <taxon>Cladocera</taxon>
        <taxon>Anomopoda</taxon>
        <taxon>Daphniidae</taxon>
        <taxon>Daphnia</taxon>
    </lineage>
</organism>